<sequence>MSNRGKFGLMERRRGSTPPRYDVINTLAGPMRKRDMARPPPPAFVQCKKSYIRVRASFGLKTITSKENVQS</sequence>
<feature type="region of interest" description="Disordered" evidence="1">
    <location>
        <begin position="1"/>
        <end position="42"/>
    </location>
</feature>
<organism evidence="2 3">
    <name type="scientific">Eumeta variegata</name>
    <name type="common">Bagworm moth</name>
    <name type="synonym">Eumeta japonica</name>
    <dbReference type="NCBI Taxonomy" id="151549"/>
    <lineage>
        <taxon>Eukaryota</taxon>
        <taxon>Metazoa</taxon>
        <taxon>Ecdysozoa</taxon>
        <taxon>Arthropoda</taxon>
        <taxon>Hexapoda</taxon>
        <taxon>Insecta</taxon>
        <taxon>Pterygota</taxon>
        <taxon>Neoptera</taxon>
        <taxon>Endopterygota</taxon>
        <taxon>Lepidoptera</taxon>
        <taxon>Glossata</taxon>
        <taxon>Ditrysia</taxon>
        <taxon>Tineoidea</taxon>
        <taxon>Psychidae</taxon>
        <taxon>Oiketicinae</taxon>
        <taxon>Eumeta</taxon>
    </lineage>
</organism>
<name>A0A4C1WEX7_EUMVA</name>
<gene>
    <name evidence="2" type="ORF">EVAR_37061_1</name>
</gene>
<evidence type="ECO:0000256" key="1">
    <source>
        <dbReference type="SAM" id="MobiDB-lite"/>
    </source>
</evidence>
<evidence type="ECO:0000313" key="2">
    <source>
        <dbReference type="EMBL" id="GBP49976.1"/>
    </source>
</evidence>
<dbReference type="EMBL" id="BGZK01000555">
    <property type="protein sequence ID" value="GBP49976.1"/>
    <property type="molecule type" value="Genomic_DNA"/>
</dbReference>
<accession>A0A4C1WEX7</accession>
<keyword evidence="3" id="KW-1185">Reference proteome</keyword>
<dbReference type="Proteomes" id="UP000299102">
    <property type="component" value="Unassembled WGS sequence"/>
</dbReference>
<comment type="caution">
    <text evidence="2">The sequence shown here is derived from an EMBL/GenBank/DDBJ whole genome shotgun (WGS) entry which is preliminary data.</text>
</comment>
<reference evidence="2 3" key="1">
    <citation type="journal article" date="2019" name="Commun. Biol.">
        <title>The bagworm genome reveals a unique fibroin gene that provides high tensile strength.</title>
        <authorList>
            <person name="Kono N."/>
            <person name="Nakamura H."/>
            <person name="Ohtoshi R."/>
            <person name="Tomita M."/>
            <person name="Numata K."/>
            <person name="Arakawa K."/>
        </authorList>
    </citation>
    <scope>NUCLEOTIDE SEQUENCE [LARGE SCALE GENOMIC DNA]</scope>
</reference>
<evidence type="ECO:0000313" key="3">
    <source>
        <dbReference type="Proteomes" id="UP000299102"/>
    </source>
</evidence>
<protein>
    <submittedName>
        <fullName evidence="2">Uncharacterized protein</fullName>
    </submittedName>
</protein>
<proteinExistence type="predicted"/>
<dbReference type="AlphaFoldDB" id="A0A4C1WEX7"/>